<sequence length="148" mass="16588">MPTYGGVKTSAAVKVNEEIPAGKTRSLCGLVFWEPSIEVDLIPEFLDAPSPTLLTRRCPQRFLHCLLLLARPARPANPFCHRLGDVVPRILESKPESPHPRVNPETLMIDTRLLDALHPLHCPQCTQSLLPFFPTHKPVCGVQRETER</sequence>
<accession>A0A0G4HVL2</accession>
<evidence type="ECO:0000313" key="1">
    <source>
        <dbReference type="EMBL" id="CEM48516.1"/>
    </source>
</evidence>
<dbReference type="AlphaFoldDB" id="A0A0G4HVL2"/>
<name>A0A0G4HVL2_9ALVE</name>
<reference evidence="1" key="1">
    <citation type="submission" date="2014-11" db="EMBL/GenBank/DDBJ databases">
        <authorList>
            <person name="Otto D Thomas"/>
            <person name="Naeem Raeece"/>
        </authorList>
    </citation>
    <scope>NUCLEOTIDE SEQUENCE</scope>
</reference>
<protein>
    <submittedName>
        <fullName evidence="1">Uncharacterized protein</fullName>
    </submittedName>
</protein>
<gene>
    <name evidence="1" type="ORF">Cvel_1408</name>
</gene>
<dbReference type="EMBL" id="CDMZ01004059">
    <property type="protein sequence ID" value="CEM48516.1"/>
    <property type="molecule type" value="Genomic_DNA"/>
</dbReference>
<proteinExistence type="predicted"/>
<dbReference type="VEuPathDB" id="CryptoDB:Cvel_1408"/>
<organism evidence="1">
    <name type="scientific">Chromera velia CCMP2878</name>
    <dbReference type="NCBI Taxonomy" id="1169474"/>
    <lineage>
        <taxon>Eukaryota</taxon>
        <taxon>Sar</taxon>
        <taxon>Alveolata</taxon>
        <taxon>Colpodellida</taxon>
        <taxon>Chromeraceae</taxon>
        <taxon>Chromera</taxon>
    </lineage>
</organism>